<evidence type="ECO:0000313" key="3">
    <source>
        <dbReference type="Proteomes" id="UP000177811"/>
    </source>
</evidence>
<dbReference type="InterPro" id="IPR002831">
    <property type="entry name" value="Tscrpt_reg_TrmB_N"/>
</dbReference>
<accession>A0A1G2KQF5</accession>
<dbReference type="PANTHER" id="PTHR34293:SF1">
    <property type="entry name" value="HTH-TYPE TRANSCRIPTIONAL REGULATOR TRMBL2"/>
    <property type="match status" value="1"/>
</dbReference>
<comment type="caution">
    <text evidence="2">The sequence shown here is derived from an EMBL/GenBank/DDBJ whole genome shotgun (WGS) entry which is preliminary data.</text>
</comment>
<dbReference type="EMBL" id="MHQL01000057">
    <property type="protein sequence ID" value="OHA01660.1"/>
    <property type="molecule type" value="Genomic_DNA"/>
</dbReference>
<gene>
    <name evidence="2" type="ORF">A3C16_04390</name>
</gene>
<evidence type="ECO:0000313" key="2">
    <source>
        <dbReference type="EMBL" id="OHA01660.1"/>
    </source>
</evidence>
<dbReference type="InterPro" id="IPR036388">
    <property type="entry name" value="WH-like_DNA-bd_sf"/>
</dbReference>
<dbReference type="Pfam" id="PF01978">
    <property type="entry name" value="TrmB"/>
    <property type="match status" value="1"/>
</dbReference>
<name>A0A1G2KQF5_9BACT</name>
<dbReference type="Proteomes" id="UP000177811">
    <property type="component" value="Unassembled WGS sequence"/>
</dbReference>
<dbReference type="AlphaFoldDB" id="A0A1G2KQF5"/>
<feature type="domain" description="Transcription regulator TrmB N-terminal" evidence="1">
    <location>
        <begin position="7"/>
        <end position="74"/>
    </location>
</feature>
<dbReference type="InterPro" id="IPR011991">
    <property type="entry name" value="ArsR-like_HTH"/>
</dbReference>
<protein>
    <recommendedName>
        <fullName evidence="1">Transcription regulator TrmB N-terminal domain-containing protein</fullName>
    </recommendedName>
</protein>
<sequence>METYAALKGVGLEEKEIRLYTTLLEAGEATVLGLSKRSGVKRPTAYVILQALEEKGFVTKDVRGKKTFFVPQHPQKLISEAEFRLKELREAVPQLESLLHKVGGAPRVTIYEGKEALDRAYDEVFVIKGELLYMGNLELFIEAFPKTIRKFHYVAYSPEFTVRGMLEESPSARAYVREHDTKYQHTKFIPKQFAPFSMDVGIFGNRVVLSSMKNNYFTVSIESDEIAVAFRVIFEMMWLQAAE</sequence>
<reference evidence="2 3" key="1">
    <citation type="journal article" date="2016" name="Nat. Commun.">
        <title>Thousands of microbial genomes shed light on interconnected biogeochemical processes in an aquifer system.</title>
        <authorList>
            <person name="Anantharaman K."/>
            <person name="Brown C.T."/>
            <person name="Hug L.A."/>
            <person name="Sharon I."/>
            <person name="Castelle C.J."/>
            <person name="Probst A.J."/>
            <person name="Thomas B.C."/>
            <person name="Singh A."/>
            <person name="Wilkins M.J."/>
            <person name="Karaoz U."/>
            <person name="Brodie E.L."/>
            <person name="Williams K.H."/>
            <person name="Hubbard S.S."/>
            <person name="Banfield J.F."/>
        </authorList>
    </citation>
    <scope>NUCLEOTIDE SEQUENCE [LARGE SCALE GENOMIC DNA]</scope>
</reference>
<dbReference type="SUPFAM" id="SSF46785">
    <property type="entry name" value="Winged helix' DNA-binding domain"/>
    <property type="match status" value="1"/>
</dbReference>
<dbReference type="Gene3D" id="1.10.10.10">
    <property type="entry name" value="Winged helix-like DNA-binding domain superfamily/Winged helix DNA-binding domain"/>
    <property type="match status" value="1"/>
</dbReference>
<evidence type="ECO:0000259" key="1">
    <source>
        <dbReference type="Pfam" id="PF01978"/>
    </source>
</evidence>
<dbReference type="InterPro" id="IPR051797">
    <property type="entry name" value="TrmB-like"/>
</dbReference>
<organism evidence="2 3">
    <name type="scientific">Candidatus Sungbacteria bacterium RIFCSPHIGHO2_02_FULL_51_29</name>
    <dbReference type="NCBI Taxonomy" id="1802273"/>
    <lineage>
        <taxon>Bacteria</taxon>
        <taxon>Candidatus Sungiibacteriota</taxon>
    </lineage>
</organism>
<proteinExistence type="predicted"/>
<dbReference type="PANTHER" id="PTHR34293">
    <property type="entry name" value="HTH-TYPE TRANSCRIPTIONAL REGULATOR TRMBL2"/>
    <property type="match status" value="1"/>
</dbReference>
<dbReference type="InterPro" id="IPR036390">
    <property type="entry name" value="WH_DNA-bd_sf"/>
</dbReference>
<dbReference type="CDD" id="cd00090">
    <property type="entry name" value="HTH_ARSR"/>
    <property type="match status" value="1"/>
</dbReference>